<feature type="transmembrane region" description="Helical" evidence="2">
    <location>
        <begin position="12"/>
        <end position="32"/>
    </location>
</feature>
<comment type="caution">
    <text evidence="3">The sequence shown here is derived from an EMBL/GenBank/DDBJ whole genome shotgun (WGS) entry which is preliminary data.</text>
</comment>
<keyword evidence="2" id="KW-1133">Transmembrane helix</keyword>
<gene>
    <name evidence="3" type="ORF">EHO65_16650</name>
</gene>
<keyword evidence="2" id="KW-0472">Membrane</keyword>
<keyword evidence="4" id="KW-1185">Reference proteome</keyword>
<dbReference type="AlphaFoldDB" id="A0A4R9H1B4"/>
<sequence length="420" mass="44765">MSGPFGGRSGLLFFSLLSSVIIGVLGKKLLLWHLMKKKILAILATYLVCFSLYGQTGNPNNQKPPKNQPTNNNQQQPPQDQAPIGGSSSSYSSSSNSSSYGNGLLHILELDGVAGSLNQGGPQSINGILNSVRIAGSALGGTPEFFKEDSKTTPSGGFPKIRYSHQLSDNTFIGIVASLGEKSITETTTTSTSNRYTTDKITTTTNEWKVKYGWGPLNLNTSNNISYEFSIGYGQGKTSGDYSNFGLKLPGFSAGTSDGMSGYAIGFGDLRYNITTLSLDYGVAVPMWSWMNWYFRGDTSFFWGTLSLSSAQIGVDTGATAGAYNGLDFNAFKSKDGFFAGASGFTMTFETGFVLKPFETFGIRFGGFYQLTYFSVGEVKGPSISGGQVVEAGTVPNLSSTTDNEQFGNYGGTVGLVKNL</sequence>
<evidence type="ECO:0000256" key="1">
    <source>
        <dbReference type="SAM" id="MobiDB-lite"/>
    </source>
</evidence>
<feature type="transmembrane region" description="Helical" evidence="2">
    <location>
        <begin position="39"/>
        <end position="56"/>
    </location>
</feature>
<evidence type="ECO:0000313" key="4">
    <source>
        <dbReference type="Proteomes" id="UP000298097"/>
    </source>
</evidence>
<keyword evidence="2" id="KW-0812">Transmembrane</keyword>
<name>A0A4R9H1B4_9LEPT</name>
<protein>
    <submittedName>
        <fullName evidence="3">Uncharacterized protein</fullName>
    </submittedName>
</protein>
<evidence type="ECO:0000313" key="3">
    <source>
        <dbReference type="EMBL" id="TGK38126.1"/>
    </source>
</evidence>
<proteinExistence type="predicted"/>
<reference evidence="3" key="1">
    <citation type="journal article" date="2019" name="PLoS Negl. Trop. Dis.">
        <title>Revisiting the worldwide diversity of Leptospira species in the environment.</title>
        <authorList>
            <person name="Vincent A.T."/>
            <person name="Schiettekatte O."/>
            <person name="Bourhy P."/>
            <person name="Veyrier F.J."/>
            <person name="Picardeau M."/>
        </authorList>
    </citation>
    <scope>NUCLEOTIDE SEQUENCE [LARGE SCALE GENOMIC DNA]</scope>
    <source>
        <strain evidence="3">201800301</strain>
    </source>
</reference>
<organism evidence="3 4">
    <name type="scientific">Leptospira andrefontaineae</name>
    <dbReference type="NCBI Taxonomy" id="2484976"/>
    <lineage>
        <taxon>Bacteria</taxon>
        <taxon>Pseudomonadati</taxon>
        <taxon>Spirochaetota</taxon>
        <taxon>Spirochaetia</taxon>
        <taxon>Leptospirales</taxon>
        <taxon>Leptospiraceae</taxon>
        <taxon>Leptospira</taxon>
    </lineage>
</organism>
<accession>A0A4R9H1B4</accession>
<feature type="region of interest" description="Disordered" evidence="1">
    <location>
        <begin position="59"/>
        <end position="97"/>
    </location>
</feature>
<evidence type="ECO:0000256" key="2">
    <source>
        <dbReference type="SAM" id="Phobius"/>
    </source>
</evidence>
<dbReference type="EMBL" id="RQEY01000019">
    <property type="protein sequence ID" value="TGK38126.1"/>
    <property type="molecule type" value="Genomic_DNA"/>
</dbReference>
<dbReference type="OrthoDB" id="344933at2"/>
<dbReference type="Proteomes" id="UP000298097">
    <property type="component" value="Unassembled WGS sequence"/>
</dbReference>